<feature type="transmembrane region" description="Helical" evidence="8">
    <location>
        <begin position="408"/>
        <end position="432"/>
    </location>
</feature>
<feature type="transmembrane region" description="Helical" evidence="8">
    <location>
        <begin position="570"/>
        <end position="590"/>
    </location>
</feature>
<feature type="transmembrane region" description="Helical" evidence="8">
    <location>
        <begin position="850"/>
        <end position="872"/>
    </location>
</feature>
<evidence type="ECO:0000256" key="3">
    <source>
        <dbReference type="ARBA" id="ARBA00022692"/>
    </source>
</evidence>
<keyword evidence="5 8" id="KW-0472">Membrane</keyword>
<feature type="transmembrane region" description="Helical" evidence="8">
    <location>
        <begin position="28"/>
        <end position="47"/>
    </location>
</feature>
<feature type="transmembrane region" description="Helical" evidence="8">
    <location>
        <begin position="479"/>
        <end position="499"/>
    </location>
</feature>
<keyword evidence="4 8" id="KW-1133">Transmembrane helix</keyword>
<proteinExistence type="inferred from homology"/>
<feature type="transmembrane region" description="Helical" evidence="8">
    <location>
        <begin position="438"/>
        <end position="459"/>
    </location>
</feature>
<keyword evidence="3 8" id="KW-0812">Transmembrane</keyword>
<feature type="transmembrane region" description="Helical" evidence="8">
    <location>
        <begin position="515"/>
        <end position="536"/>
    </location>
</feature>
<evidence type="ECO:0000256" key="6">
    <source>
        <dbReference type="ARBA" id="ARBA00038076"/>
    </source>
</evidence>
<accession>A0ABQ2F3F3</accession>
<dbReference type="PANTHER" id="PTHR30572">
    <property type="entry name" value="MEMBRANE COMPONENT OF TRANSPORTER-RELATED"/>
    <property type="match status" value="1"/>
</dbReference>
<dbReference type="RefSeq" id="WP_022921068.1">
    <property type="nucleotide sequence ID" value="NZ_BMLB01000001.1"/>
</dbReference>
<dbReference type="Pfam" id="PF02687">
    <property type="entry name" value="FtsX"/>
    <property type="match status" value="1"/>
</dbReference>
<dbReference type="InterPro" id="IPR003838">
    <property type="entry name" value="ABC3_permease_C"/>
</dbReference>
<sequence length="934" mass="97559">MTGRHSARRGRGTTPAGLAWRQFAADPWVSAALALLVGLVSLLVTAVPRALEDVQARQLAQDVSALSALQRDVTGAWGTTVESPFAVDPADGQATDPWQPFRDGAEQVRLAQPEPLRSLLQPAQMHSYLTSDITTVPPIESTYYAATVTVFADPDLERHVELVEGEWPELRAPAGPDPDAPVGRTRPAGTQPDQEEDAARTTVPVVILDEAAERTHWEVGDEIGGGLELVGTYRPVDPDDPRWQHVPNGTSMGILADPNRGEAAQVTAYLSPRNRGSLGPPASVRTQLWYPVDTSALTTDRVDTTLVRRQLTRMLAQQHVIVPAGDPSLGTLEGPQVPSFTTELTSALDQVARQQRATSSLLAVVAAGPLGVAAAVTALGARLVVQRRRPALALTLARGASPVQLRRLVAAEGLALGVPAALAGHLVARAVLPGPGRWWEWAATAVVALVPAVALAASLEDASLLQRRSDLSARGRSRWRWVVEVAVLGLAALATWRLLDREARGDEAAESGIDLLAAAAPVLLALAACVVALRLYPLPLGLLTRVLRGRSSLTPFLGAARALRDPSGGLVPALSVVLGTSVALVSAVLLTTVTQGAEAAAWQGNGASVRLTGPVVDDALVQQISQVDGVTAVARVRDLGSRLDLVVDGERQSLRLLIADDGLERVLAPPSQAAGPPEAFWDEEGPVPLAVGGDVSVTTGEGTLGTLRDPVRVVGALDDVPGVQTPGSWALVERSRWEAAGRTTPLARTALVAVGEGQDPGRVAEEVRGLIGSGVVTTVQEELDDFTSAPVTTGLTRAFVGAALVSGLLTVLAIVVVQLMGASARTRLLAVLRTLGLGPRQTRALTSWELGPLLVTSLVVGAVLGLAVPWVLVRAVDLRGLTGGGAQPALSLDPVTVGGVLLTVVLTVVLAVSVSAWLAGRTNLAQSLRVGEER</sequence>
<evidence type="ECO:0000256" key="1">
    <source>
        <dbReference type="ARBA" id="ARBA00004651"/>
    </source>
</evidence>
<evidence type="ECO:0000313" key="11">
    <source>
        <dbReference type="Proteomes" id="UP000662111"/>
    </source>
</evidence>
<keyword evidence="2" id="KW-1003">Cell membrane</keyword>
<name>A0ABQ2F3F3_9MICO</name>
<feature type="region of interest" description="Disordered" evidence="7">
    <location>
        <begin position="80"/>
        <end position="100"/>
    </location>
</feature>
<evidence type="ECO:0000256" key="7">
    <source>
        <dbReference type="SAM" id="MobiDB-lite"/>
    </source>
</evidence>
<evidence type="ECO:0000256" key="4">
    <source>
        <dbReference type="ARBA" id="ARBA00022989"/>
    </source>
</evidence>
<feature type="transmembrane region" description="Helical" evidence="8">
    <location>
        <begin position="897"/>
        <end position="919"/>
    </location>
</feature>
<keyword evidence="11" id="KW-1185">Reference proteome</keyword>
<evidence type="ECO:0000259" key="9">
    <source>
        <dbReference type="Pfam" id="PF02687"/>
    </source>
</evidence>
<dbReference type="Proteomes" id="UP000662111">
    <property type="component" value="Unassembled WGS sequence"/>
</dbReference>
<feature type="domain" description="ABC3 transporter permease C-terminal" evidence="9">
    <location>
        <begin position="802"/>
        <end position="923"/>
    </location>
</feature>
<dbReference type="PANTHER" id="PTHR30572:SF4">
    <property type="entry name" value="ABC TRANSPORTER PERMEASE YTRF"/>
    <property type="match status" value="1"/>
</dbReference>
<feature type="transmembrane region" description="Helical" evidence="8">
    <location>
        <begin position="361"/>
        <end position="385"/>
    </location>
</feature>
<dbReference type="InterPro" id="IPR050250">
    <property type="entry name" value="Macrolide_Exporter_MacB"/>
</dbReference>
<protein>
    <recommendedName>
        <fullName evidence="9">ABC3 transporter permease C-terminal domain-containing protein</fullName>
    </recommendedName>
</protein>
<comment type="subcellular location">
    <subcellularLocation>
        <location evidence="1">Cell membrane</location>
        <topology evidence="1">Multi-pass membrane protein</topology>
    </subcellularLocation>
</comment>
<comment type="similarity">
    <text evidence="6">Belongs to the ABC-4 integral membrane protein family.</text>
</comment>
<reference evidence="11" key="1">
    <citation type="journal article" date="2019" name="Int. J. Syst. Evol. Microbiol.">
        <title>The Global Catalogue of Microorganisms (GCM) 10K type strain sequencing project: providing services to taxonomists for standard genome sequencing and annotation.</title>
        <authorList>
            <consortium name="The Broad Institute Genomics Platform"/>
            <consortium name="The Broad Institute Genome Sequencing Center for Infectious Disease"/>
            <person name="Wu L."/>
            <person name="Ma J."/>
        </authorList>
    </citation>
    <scope>NUCLEOTIDE SEQUENCE [LARGE SCALE GENOMIC DNA]</scope>
    <source>
        <strain evidence="11">CGMCC 1.5362</strain>
    </source>
</reference>
<evidence type="ECO:0000256" key="5">
    <source>
        <dbReference type="ARBA" id="ARBA00023136"/>
    </source>
</evidence>
<dbReference type="EMBL" id="BMLB01000001">
    <property type="protein sequence ID" value="GGK56850.1"/>
    <property type="molecule type" value="Genomic_DNA"/>
</dbReference>
<evidence type="ECO:0000313" key="10">
    <source>
        <dbReference type="EMBL" id="GGK56850.1"/>
    </source>
</evidence>
<evidence type="ECO:0000256" key="2">
    <source>
        <dbReference type="ARBA" id="ARBA00022475"/>
    </source>
</evidence>
<organism evidence="10 11">
    <name type="scientific">Ornithinimicrobium pekingense</name>
    <dbReference type="NCBI Taxonomy" id="384677"/>
    <lineage>
        <taxon>Bacteria</taxon>
        <taxon>Bacillati</taxon>
        <taxon>Actinomycetota</taxon>
        <taxon>Actinomycetes</taxon>
        <taxon>Micrococcales</taxon>
        <taxon>Ornithinimicrobiaceae</taxon>
        <taxon>Ornithinimicrobium</taxon>
    </lineage>
</organism>
<evidence type="ECO:0000256" key="8">
    <source>
        <dbReference type="SAM" id="Phobius"/>
    </source>
</evidence>
<comment type="caution">
    <text evidence="10">The sequence shown here is derived from an EMBL/GenBank/DDBJ whole genome shotgun (WGS) entry which is preliminary data.</text>
</comment>
<gene>
    <name evidence="10" type="ORF">GCM10011509_01540</name>
</gene>
<feature type="region of interest" description="Disordered" evidence="7">
    <location>
        <begin position="168"/>
        <end position="199"/>
    </location>
</feature>
<feature type="transmembrane region" description="Helical" evidence="8">
    <location>
        <begin position="798"/>
        <end position="819"/>
    </location>
</feature>